<evidence type="ECO:0000313" key="1">
    <source>
        <dbReference type="EMBL" id="GAA4465915.1"/>
    </source>
</evidence>
<evidence type="ECO:0000313" key="2">
    <source>
        <dbReference type="Proteomes" id="UP001500840"/>
    </source>
</evidence>
<dbReference type="InterPro" id="IPR012337">
    <property type="entry name" value="RNaseH-like_sf"/>
</dbReference>
<reference evidence="2" key="1">
    <citation type="journal article" date="2019" name="Int. J. Syst. Evol. Microbiol.">
        <title>The Global Catalogue of Microorganisms (GCM) 10K type strain sequencing project: providing services to taxonomists for standard genome sequencing and annotation.</title>
        <authorList>
            <consortium name="The Broad Institute Genomics Platform"/>
            <consortium name="The Broad Institute Genome Sequencing Center for Infectious Disease"/>
            <person name="Wu L."/>
            <person name="Ma J."/>
        </authorList>
    </citation>
    <scope>NUCLEOTIDE SEQUENCE [LARGE SCALE GENOMIC DNA]</scope>
    <source>
        <strain evidence="2">JCM 17759</strain>
    </source>
</reference>
<proteinExistence type="predicted"/>
<dbReference type="EMBL" id="BAABGA010000079">
    <property type="protein sequence ID" value="GAA4465915.1"/>
    <property type="molecule type" value="Genomic_DNA"/>
</dbReference>
<organism evidence="1 2">
    <name type="scientific">Novipirellula rosea</name>
    <dbReference type="NCBI Taxonomy" id="1031540"/>
    <lineage>
        <taxon>Bacteria</taxon>
        <taxon>Pseudomonadati</taxon>
        <taxon>Planctomycetota</taxon>
        <taxon>Planctomycetia</taxon>
        <taxon>Pirellulales</taxon>
        <taxon>Pirellulaceae</taxon>
        <taxon>Novipirellula</taxon>
    </lineage>
</organism>
<dbReference type="SUPFAM" id="SSF53098">
    <property type="entry name" value="Ribonuclease H-like"/>
    <property type="match status" value="1"/>
</dbReference>
<accession>A0ABP8NHE4</accession>
<gene>
    <name evidence="1" type="ORF">GCM10023156_54160</name>
</gene>
<protein>
    <submittedName>
        <fullName evidence="1">Uncharacterized protein</fullName>
    </submittedName>
</protein>
<keyword evidence="2" id="KW-1185">Reference proteome</keyword>
<dbReference type="Gene3D" id="3.90.350.10">
    <property type="entry name" value="Transposase Inhibitor Protein From Tn5, Chain A, domain 1"/>
    <property type="match status" value="1"/>
</dbReference>
<comment type="caution">
    <text evidence="1">The sequence shown here is derived from an EMBL/GenBank/DDBJ whole genome shotgun (WGS) entry which is preliminary data.</text>
</comment>
<sequence length="196" mass="22541">MVAQDWCKVDYKSHADRKSDLLQLTHKTDIRYDLTTDLLVEADTGITLAPMQIHLKTSEALHSTAKEPPLWEGHHLDQLETTMAKASNGWDLPRNPVHVIDRETHSLGRLRRSHSLGHLFLVRCDDRRVLCEGRSVLLSELDEELDQTFQCVDADKPLHEGNRSLLQFSKFCIVLSHRSCFAERWSEHRQTPALTL</sequence>
<dbReference type="Proteomes" id="UP001500840">
    <property type="component" value="Unassembled WGS sequence"/>
</dbReference>
<name>A0ABP8NHE4_9BACT</name>